<protein>
    <submittedName>
        <fullName evidence="2">Uncharacterized protein</fullName>
    </submittedName>
</protein>
<dbReference type="AlphaFoldDB" id="A0A8H5BJ43"/>
<name>A0A8H5BJ43_9AGAR</name>
<dbReference type="Proteomes" id="UP000541558">
    <property type="component" value="Unassembled WGS sequence"/>
</dbReference>
<dbReference type="EMBL" id="JAACJK010000165">
    <property type="protein sequence ID" value="KAF5324033.1"/>
    <property type="molecule type" value="Genomic_DNA"/>
</dbReference>
<keyword evidence="3" id="KW-1185">Reference proteome</keyword>
<organism evidence="2 3">
    <name type="scientific">Ephemerocybe angulata</name>
    <dbReference type="NCBI Taxonomy" id="980116"/>
    <lineage>
        <taxon>Eukaryota</taxon>
        <taxon>Fungi</taxon>
        <taxon>Dikarya</taxon>
        <taxon>Basidiomycota</taxon>
        <taxon>Agaricomycotina</taxon>
        <taxon>Agaricomycetes</taxon>
        <taxon>Agaricomycetidae</taxon>
        <taxon>Agaricales</taxon>
        <taxon>Agaricineae</taxon>
        <taxon>Psathyrellaceae</taxon>
        <taxon>Ephemerocybe</taxon>
    </lineage>
</organism>
<accession>A0A8H5BJ43</accession>
<gene>
    <name evidence="2" type="ORF">D9611_008308</name>
</gene>
<dbReference type="OrthoDB" id="10675647at2759"/>
<comment type="caution">
    <text evidence="2">The sequence shown here is derived from an EMBL/GenBank/DDBJ whole genome shotgun (WGS) entry which is preliminary data.</text>
</comment>
<sequence>MDVIPAPKATGASQRRSVDPPLYEPATRHAKEISSQESLGRGVDNWETVQHDQFYFTVPVFMAVILLR</sequence>
<proteinExistence type="predicted"/>
<feature type="region of interest" description="Disordered" evidence="1">
    <location>
        <begin position="1"/>
        <end position="41"/>
    </location>
</feature>
<evidence type="ECO:0000256" key="1">
    <source>
        <dbReference type="SAM" id="MobiDB-lite"/>
    </source>
</evidence>
<evidence type="ECO:0000313" key="3">
    <source>
        <dbReference type="Proteomes" id="UP000541558"/>
    </source>
</evidence>
<evidence type="ECO:0000313" key="2">
    <source>
        <dbReference type="EMBL" id="KAF5324033.1"/>
    </source>
</evidence>
<reference evidence="2 3" key="1">
    <citation type="journal article" date="2020" name="ISME J.">
        <title>Uncovering the hidden diversity of litter-decomposition mechanisms in mushroom-forming fungi.</title>
        <authorList>
            <person name="Floudas D."/>
            <person name="Bentzer J."/>
            <person name="Ahren D."/>
            <person name="Johansson T."/>
            <person name="Persson P."/>
            <person name="Tunlid A."/>
        </authorList>
    </citation>
    <scope>NUCLEOTIDE SEQUENCE [LARGE SCALE GENOMIC DNA]</scope>
    <source>
        <strain evidence="2 3">CBS 175.51</strain>
    </source>
</reference>